<dbReference type="InterPro" id="IPR008538">
    <property type="entry name" value="Uma2"/>
</dbReference>
<sequence>MLLFEAFLPLQDERRWQAWTGNVGVCLDGTHEPVIPDLVLAPPDCPQWERRELLSSGLMLVAEVVSKGSAEDDRGKKPEIYARGGVPVFLLVDPLTTPASVTVFSDPKEGRYQVTSTVPFGREILVPHPIGYTLDTSVFEKVV</sequence>
<evidence type="ECO:0000313" key="3">
    <source>
        <dbReference type="Proteomes" id="UP000651728"/>
    </source>
</evidence>
<dbReference type="PANTHER" id="PTHR35400">
    <property type="entry name" value="SLR1083 PROTEIN"/>
    <property type="match status" value="1"/>
</dbReference>
<proteinExistence type="predicted"/>
<accession>A0ABQ4F724</accession>
<dbReference type="EMBL" id="BOOB01000004">
    <property type="protein sequence ID" value="GIH30611.1"/>
    <property type="molecule type" value="Genomic_DNA"/>
</dbReference>
<reference evidence="2 3" key="1">
    <citation type="submission" date="2021-01" db="EMBL/GenBank/DDBJ databases">
        <title>Whole genome shotgun sequence of Microbispora amethystogenes NBRC 101907.</title>
        <authorList>
            <person name="Komaki H."/>
            <person name="Tamura T."/>
        </authorList>
    </citation>
    <scope>NUCLEOTIDE SEQUENCE [LARGE SCALE GENOMIC DNA]</scope>
    <source>
        <strain evidence="2 3">NBRC 101907</strain>
    </source>
</reference>
<dbReference type="InterPro" id="IPR012296">
    <property type="entry name" value="Nuclease_put_TT1808"/>
</dbReference>
<dbReference type="CDD" id="cd06260">
    <property type="entry name" value="DUF820-like"/>
    <property type="match status" value="1"/>
</dbReference>
<dbReference type="SUPFAM" id="SSF52980">
    <property type="entry name" value="Restriction endonuclease-like"/>
    <property type="match status" value="1"/>
</dbReference>
<feature type="domain" description="Putative restriction endonuclease" evidence="1">
    <location>
        <begin position="14"/>
        <end position="135"/>
    </location>
</feature>
<keyword evidence="3" id="KW-1185">Reference proteome</keyword>
<evidence type="ECO:0000313" key="2">
    <source>
        <dbReference type="EMBL" id="GIH30611.1"/>
    </source>
</evidence>
<dbReference type="Gene3D" id="3.90.1570.10">
    <property type="entry name" value="tt1808, chain A"/>
    <property type="match status" value="1"/>
</dbReference>
<dbReference type="InterPro" id="IPR011335">
    <property type="entry name" value="Restrct_endonuc-II-like"/>
</dbReference>
<dbReference type="PANTHER" id="PTHR35400:SF3">
    <property type="entry name" value="SLL1072 PROTEIN"/>
    <property type="match status" value="1"/>
</dbReference>
<protein>
    <recommendedName>
        <fullName evidence="1">Putative restriction endonuclease domain-containing protein</fullName>
    </recommendedName>
</protein>
<comment type="caution">
    <text evidence="2">The sequence shown here is derived from an EMBL/GenBank/DDBJ whole genome shotgun (WGS) entry which is preliminary data.</text>
</comment>
<name>A0ABQ4F724_9ACTN</name>
<organism evidence="2 3">
    <name type="scientific">Microbispora amethystogenes</name>
    <dbReference type="NCBI Taxonomy" id="1427754"/>
    <lineage>
        <taxon>Bacteria</taxon>
        <taxon>Bacillati</taxon>
        <taxon>Actinomycetota</taxon>
        <taxon>Actinomycetes</taxon>
        <taxon>Streptosporangiales</taxon>
        <taxon>Streptosporangiaceae</taxon>
        <taxon>Microbispora</taxon>
    </lineage>
</organism>
<dbReference type="Proteomes" id="UP000651728">
    <property type="component" value="Unassembled WGS sequence"/>
</dbReference>
<evidence type="ECO:0000259" key="1">
    <source>
        <dbReference type="Pfam" id="PF05685"/>
    </source>
</evidence>
<gene>
    <name evidence="2" type="ORF">Mam01_07750</name>
</gene>
<dbReference type="Pfam" id="PF05685">
    <property type="entry name" value="Uma2"/>
    <property type="match status" value="1"/>
</dbReference>